<dbReference type="InterPro" id="IPR011109">
    <property type="entry name" value="DNA_bind_recombinase_dom"/>
</dbReference>
<evidence type="ECO:0000313" key="4">
    <source>
        <dbReference type="Proteomes" id="UP000763557"/>
    </source>
</evidence>
<reference evidence="3 4" key="1">
    <citation type="submission" date="2020-01" db="EMBL/GenBank/DDBJ databases">
        <title>Kibdelosporangium persica a novel Actinomycetes from a hot desert in Iran.</title>
        <authorList>
            <person name="Safaei N."/>
            <person name="Zaburannyi N."/>
            <person name="Mueller R."/>
            <person name="Wink J."/>
        </authorList>
    </citation>
    <scope>NUCLEOTIDE SEQUENCE [LARGE SCALE GENOMIC DNA]</scope>
    <source>
        <strain evidence="3 4">4NS15</strain>
    </source>
</reference>
<evidence type="ECO:0000313" key="3">
    <source>
        <dbReference type="EMBL" id="NRN69239.1"/>
    </source>
</evidence>
<evidence type="ECO:0000259" key="2">
    <source>
        <dbReference type="PROSITE" id="PS51737"/>
    </source>
</evidence>
<keyword evidence="4" id="KW-1185">Reference proteome</keyword>
<evidence type="ECO:0000256" key="1">
    <source>
        <dbReference type="SAM" id="MobiDB-lite"/>
    </source>
</evidence>
<dbReference type="Pfam" id="PF07508">
    <property type="entry name" value="Recombinase"/>
    <property type="match status" value="1"/>
</dbReference>
<accession>A0ABX2FDN1</accession>
<dbReference type="Proteomes" id="UP000763557">
    <property type="component" value="Unassembled WGS sequence"/>
</dbReference>
<dbReference type="Gene3D" id="3.90.1750.20">
    <property type="entry name" value="Putative Large Serine Recombinase, Chain B, Domain 2"/>
    <property type="match status" value="1"/>
</dbReference>
<gene>
    <name evidence="3" type="ORF">GC106_64950</name>
</gene>
<dbReference type="EMBL" id="JAAATY010000025">
    <property type="protein sequence ID" value="NRN69239.1"/>
    <property type="molecule type" value="Genomic_DNA"/>
</dbReference>
<feature type="region of interest" description="Disordered" evidence="1">
    <location>
        <begin position="175"/>
        <end position="198"/>
    </location>
</feature>
<sequence>MDDQTGDDELLDARGNRIQWAALSAHHAETTRRARQAMVELVRAGYQIGPPPYGYRALRIRVTDPSGHSRLRAVLVPDWQTTAAVKQVFTWRADHGLTFAVIAARLNSDPRQYPPPTPSGQWTAKTVRRIVTNPKYVGRQVWGRTVAGRPVSVEQWVTSAPKVHEPLVDERTFRRAQAASAEQPHEAPTMAQTPWSAV</sequence>
<dbReference type="PANTHER" id="PTHR30461">
    <property type="entry name" value="DNA-INVERTASE FROM LAMBDOID PROPHAGE"/>
    <property type="match status" value="1"/>
</dbReference>
<dbReference type="InterPro" id="IPR050639">
    <property type="entry name" value="SSR_resolvase"/>
</dbReference>
<name>A0ABX2FDN1_9PSEU</name>
<organism evidence="3 4">
    <name type="scientific">Kibdelosporangium persicum</name>
    <dbReference type="NCBI Taxonomy" id="2698649"/>
    <lineage>
        <taxon>Bacteria</taxon>
        <taxon>Bacillati</taxon>
        <taxon>Actinomycetota</taxon>
        <taxon>Actinomycetes</taxon>
        <taxon>Pseudonocardiales</taxon>
        <taxon>Pseudonocardiaceae</taxon>
        <taxon>Kibdelosporangium</taxon>
    </lineage>
</organism>
<feature type="domain" description="Recombinase" evidence="2">
    <location>
        <begin position="65"/>
        <end position="187"/>
    </location>
</feature>
<dbReference type="PANTHER" id="PTHR30461:SF23">
    <property type="entry name" value="DNA RECOMBINASE-RELATED"/>
    <property type="match status" value="1"/>
</dbReference>
<proteinExistence type="predicted"/>
<dbReference type="PROSITE" id="PS51737">
    <property type="entry name" value="RECOMBINASE_DNA_BIND"/>
    <property type="match status" value="1"/>
</dbReference>
<dbReference type="RefSeq" id="WP_173139204.1">
    <property type="nucleotide sequence ID" value="NZ_CBCSGW010000004.1"/>
</dbReference>
<protein>
    <submittedName>
        <fullName evidence="3">Recombinase</fullName>
    </submittedName>
</protein>
<dbReference type="InterPro" id="IPR038109">
    <property type="entry name" value="DNA_bind_recomb_sf"/>
</dbReference>
<comment type="caution">
    <text evidence="3">The sequence shown here is derived from an EMBL/GenBank/DDBJ whole genome shotgun (WGS) entry which is preliminary data.</text>
</comment>